<proteinExistence type="predicted"/>
<keyword evidence="1" id="KW-0472">Membrane</keyword>
<protein>
    <recommendedName>
        <fullName evidence="4">DUF2975 domain-containing protein</fullName>
    </recommendedName>
</protein>
<feature type="transmembrane region" description="Helical" evidence="1">
    <location>
        <begin position="148"/>
        <end position="167"/>
    </location>
</feature>
<evidence type="ECO:0000313" key="3">
    <source>
        <dbReference type="Proteomes" id="UP000308978"/>
    </source>
</evidence>
<feature type="transmembrane region" description="Helical" evidence="1">
    <location>
        <begin position="20"/>
        <end position="43"/>
    </location>
</feature>
<reference evidence="2 3" key="1">
    <citation type="submission" date="2019-04" db="EMBL/GenBank/DDBJ databases">
        <title>Microbes associate with the intestines of laboratory mice.</title>
        <authorList>
            <person name="Navarre W."/>
            <person name="Wong E."/>
            <person name="Huang K.C."/>
            <person name="Tropini C."/>
            <person name="Ng K."/>
            <person name="Yu B."/>
        </authorList>
    </citation>
    <scope>NUCLEOTIDE SEQUENCE [LARGE SCALE GENOMIC DNA]</scope>
    <source>
        <strain evidence="2 3">NM80_B27</strain>
    </source>
</reference>
<organism evidence="2 3">
    <name type="scientific">Adlercreutzia caecimuris</name>
    <dbReference type="NCBI Taxonomy" id="671266"/>
    <lineage>
        <taxon>Bacteria</taxon>
        <taxon>Bacillati</taxon>
        <taxon>Actinomycetota</taxon>
        <taxon>Coriobacteriia</taxon>
        <taxon>Eggerthellales</taxon>
        <taxon>Eggerthellaceae</taxon>
        <taxon>Adlercreutzia</taxon>
    </lineage>
</organism>
<feature type="transmembrane region" description="Helical" evidence="1">
    <location>
        <begin position="96"/>
        <end position="118"/>
    </location>
</feature>
<sequence length="175" mass="19109">MVENKDLDKALSRSKFGLKAIRIVIVFFIVSVLSGSVPFVFLIPADPSISLHDAILPAASCAIHAITQCGFLGILFIILTKVIRGESPFSFKYSKWLMVAGFLLLIDAAFNSITPGFFSYEFIGGDLPYGIYFEGVEPGTFDIDTENILLAVVVFALSAIFRYGALLQNLSDDLV</sequence>
<keyword evidence="1" id="KW-1133">Transmembrane helix</keyword>
<keyword evidence="1" id="KW-0812">Transmembrane</keyword>
<name>A0A4S4G6P0_9ACTN</name>
<dbReference type="EMBL" id="SSTJ01000002">
    <property type="protein sequence ID" value="THG38405.1"/>
    <property type="molecule type" value="Genomic_DNA"/>
</dbReference>
<accession>A0A4S4G6P0</accession>
<feature type="transmembrane region" description="Helical" evidence="1">
    <location>
        <begin position="55"/>
        <end position="84"/>
    </location>
</feature>
<evidence type="ECO:0000313" key="2">
    <source>
        <dbReference type="EMBL" id="THG38405.1"/>
    </source>
</evidence>
<dbReference type="RefSeq" id="WP_136433220.1">
    <property type="nucleotide sequence ID" value="NZ_SSTJ01000002.1"/>
</dbReference>
<gene>
    <name evidence="2" type="ORF">E5986_03040</name>
</gene>
<dbReference type="AlphaFoldDB" id="A0A4S4G6P0"/>
<comment type="caution">
    <text evidence="2">The sequence shown here is derived from an EMBL/GenBank/DDBJ whole genome shotgun (WGS) entry which is preliminary data.</text>
</comment>
<evidence type="ECO:0000256" key="1">
    <source>
        <dbReference type="SAM" id="Phobius"/>
    </source>
</evidence>
<evidence type="ECO:0008006" key="4">
    <source>
        <dbReference type="Google" id="ProtNLM"/>
    </source>
</evidence>
<dbReference type="Proteomes" id="UP000308978">
    <property type="component" value="Unassembled WGS sequence"/>
</dbReference>